<feature type="domain" description="Fibronectin type-III" evidence="5">
    <location>
        <begin position="513"/>
        <end position="603"/>
    </location>
</feature>
<dbReference type="InterPro" id="IPR003598">
    <property type="entry name" value="Ig_sub2"/>
</dbReference>
<evidence type="ECO:0000256" key="1">
    <source>
        <dbReference type="ARBA" id="ARBA00023157"/>
    </source>
</evidence>
<protein>
    <submittedName>
        <fullName evidence="7">Protein turtle homolog B</fullName>
    </submittedName>
</protein>
<dbReference type="RefSeq" id="XP_042564323.1">
    <property type="nucleotide sequence ID" value="XM_042708389.1"/>
</dbReference>
<dbReference type="PROSITE" id="PS50835">
    <property type="entry name" value="IG_LIKE"/>
    <property type="match status" value="4"/>
</dbReference>
<feature type="compositionally biased region" description="Basic and acidic residues" evidence="3">
    <location>
        <begin position="694"/>
        <end position="703"/>
    </location>
</feature>
<feature type="region of interest" description="Disordered" evidence="3">
    <location>
        <begin position="801"/>
        <end position="828"/>
    </location>
</feature>
<feature type="domain" description="Ig-like" evidence="4">
    <location>
        <begin position="128"/>
        <end position="220"/>
    </location>
</feature>
<keyword evidence="6" id="KW-1185">Reference proteome</keyword>
<proteinExistence type="predicted"/>
<dbReference type="SMART" id="SM00409">
    <property type="entry name" value="IG"/>
    <property type="match status" value="4"/>
</dbReference>
<dbReference type="PROSITE" id="PS50853">
    <property type="entry name" value="FN3"/>
    <property type="match status" value="2"/>
</dbReference>
<reference evidence="7" key="1">
    <citation type="submission" date="2025-08" db="UniProtKB">
        <authorList>
            <consortium name="RefSeq"/>
        </authorList>
    </citation>
    <scope>IDENTIFICATION</scope>
</reference>
<keyword evidence="1" id="KW-1015">Disulfide bond</keyword>
<dbReference type="InterPro" id="IPR003961">
    <property type="entry name" value="FN3_dom"/>
</dbReference>
<dbReference type="InterPro" id="IPR003599">
    <property type="entry name" value="Ig_sub"/>
</dbReference>
<dbReference type="AlphaFoldDB" id="A0A8M1KPK3"/>
<evidence type="ECO:0000256" key="2">
    <source>
        <dbReference type="ARBA" id="ARBA00023319"/>
    </source>
</evidence>
<feature type="domain" description="Ig-like" evidence="4">
    <location>
        <begin position="39"/>
        <end position="125"/>
    </location>
</feature>
<evidence type="ECO:0000256" key="3">
    <source>
        <dbReference type="SAM" id="MobiDB-lite"/>
    </source>
</evidence>
<sequence>MCSSSGKQREDGLFESFNDGLFEHVSISASVAELKDTPPSFRQTPAQHVETQEGITVTLTCVANGNPTPTVDWLREGKVLHGNGKYKVTNGSLTLTTVTREDRGGYSCRAHSLQGEAIHTTRLLVQGPPFIISPPENVTLNVSQDALFTCQSEAYPGNLTYTWFLGDENVFFKNGLKRRVSILIDGSLIVSRVIPEDAGKYTCRPSNGLGTAPSASAYLSVQYPARVVNMPSVIYGALGFHGYIRCPADANPPVNKVTWRKDGLPLRIEKHPGWTLMADGNILVAEVTEDMLGTYTCTPYNVLGSTGQSRAATLVLKDPPKFLAVPAGEYRQEVGRELVVPCEADTNITWRKVGPPSHQHAVLPHGSLHILSLAKEDHGIWECVATNEATSITASTKVLVSGTTPHAPLDIRVAVTSSAANVSWELGYDGGFEQTFTVWIKRESLGAHDWLSLPVTTKGQHWLLLKGLQPHTSYEFSLLATNKMGTGHFSEVVTASTLDYPLTTREPPLILTPPRCLTANRTQPGVVLTWIPPANHSLPIDRYVVEFRLAERWEVLDDSILPGETDLFARDLQEAWYEFRVMAVMEDIVSEPSNIVGVSSTDAFPPPELADESLARPVVAGVVATVCFLASGIIFSIMAMCVVSQRRERRRKARRRRDPPLSITHCKKSVETPTSSEKVSPVSSRSAGPQSGSSEERLPEKKQQQVLPPPSPRPEREKDVVSLSLYKSAKRAIISKSSRMSRTPDEAPAPQGPIELISRGPDGRFMAEMPMDIRESSGSRQDQRHRIRGFPFVEESDMYPEFRQSDDEEEESEAGTIARPPKGAGRVSYVPSTMRTMLRPPQVSPLSSSQESYLHPPAYSPRLQRPLQGPLQGYTILETSRLRPPGPLGPAHDPGGFAFPSGHYYDYSLDPDPPPPFYLADMSPLRSSVMSSPPYHLEGSFGYPPPILEELCEDEGELHPFCSSGVELSSLPLSSAASRSSEMWHHGEPLPFGGLEGSHGLMFPVYHHHHHLQFHREPPPLLLPPPPPLLLPPALPVPSSYPGVLPLQAPRGRHKKSPSKARAQGLAMQEAQQVGQLRHTAQGLGVPVLPFLPDPEPRLGPFGGLDMQWYEVTPRLSPPQPRRLDPGWCVHPMVLQPSRLSPLTQSPLSSMQGSPVRPRPRPRPGHTPPSLQSEASEITLLPPSTASFSRKSSPSPSAASASPGRRSQRGFSPRHHCALTTGPEASPPPTARSDATGQWRVGDIGGNLSDAPPSQLSSPRGAELYLRGWRPV</sequence>
<dbReference type="SMART" id="SM00408">
    <property type="entry name" value="IGc2"/>
    <property type="match status" value="4"/>
</dbReference>
<feature type="domain" description="Ig-like" evidence="4">
    <location>
        <begin position="224"/>
        <end position="315"/>
    </location>
</feature>
<dbReference type="CDD" id="cd00063">
    <property type="entry name" value="FN3"/>
    <property type="match status" value="2"/>
</dbReference>
<dbReference type="CTD" id="569554"/>
<dbReference type="GO" id="GO:0098609">
    <property type="term" value="P:cell-cell adhesion"/>
    <property type="evidence" value="ECO:0007669"/>
    <property type="project" value="TreeGrafter"/>
</dbReference>
<dbReference type="GeneID" id="105911384"/>
<accession>A0A8M1KPK3</accession>
<dbReference type="FunFam" id="2.60.40.10:FF:000321">
    <property type="entry name" value="protein turtle homolog B isoform X2"/>
    <property type="match status" value="1"/>
</dbReference>
<evidence type="ECO:0000313" key="6">
    <source>
        <dbReference type="Proteomes" id="UP000515152"/>
    </source>
</evidence>
<dbReference type="Pfam" id="PF00041">
    <property type="entry name" value="fn3"/>
    <property type="match status" value="1"/>
</dbReference>
<gene>
    <name evidence="7" type="primary">igsf9bb</name>
</gene>
<dbReference type="PANTHER" id="PTHR44170:SF51">
    <property type="entry name" value="IMMUNOGLOBULIN SUPERFAMILY MEMBER 9B"/>
    <property type="match status" value="1"/>
</dbReference>
<feature type="compositionally biased region" description="Low complexity" evidence="3">
    <location>
        <begin position="1182"/>
        <end position="1205"/>
    </location>
</feature>
<dbReference type="SMART" id="SM00060">
    <property type="entry name" value="FN3"/>
    <property type="match status" value="2"/>
</dbReference>
<dbReference type="KEGG" id="char:105911384"/>
<feature type="compositionally biased region" description="Polar residues" evidence="3">
    <location>
        <begin position="1140"/>
        <end position="1153"/>
    </location>
</feature>
<evidence type="ECO:0000259" key="4">
    <source>
        <dbReference type="PROSITE" id="PS50835"/>
    </source>
</evidence>
<name>A0A8M1KPK3_CLUHA</name>
<feature type="compositionally biased region" description="Basic residues" evidence="3">
    <location>
        <begin position="648"/>
        <end position="657"/>
    </location>
</feature>
<keyword evidence="2" id="KW-0393">Immunoglobulin domain</keyword>
<feature type="compositionally biased region" description="Basic residues" evidence="3">
    <location>
        <begin position="1206"/>
        <end position="1217"/>
    </location>
</feature>
<dbReference type="Pfam" id="PF13927">
    <property type="entry name" value="Ig_3"/>
    <property type="match status" value="2"/>
</dbReference>
<feature type="region of interest" description="Disordered" evidence="3">
    <location>
        <begin position="648"/>
        <end position="721"/>
    </location>
</feature>
<organism evidence="6 7">
    <name type="scientific">Clupea harengus</name>
    <name type="common">Atlantic herring</name>
    <dbReference type="NCBI Taxonomy" id="7950"/>
    <lineage>
        <taxon>Eukaryota</taxon>
        <taxon>Metazoa</taxon>
        <taxon>Chordata</taxon>
        <taxon>Craniata</taxon>
        <taxon>Vertebrata</taxon>
        <taxon>Euteleostomi</taxon>
        <taxon>Actinopterygii</taxon>
        <taxon>Neopterygii</taxon>
        <taxon>Teleostei</taxon>
        <taxon>Clupei</taxon>
        <taxon>Clupeiformes</taxon>
        <taxon>Clupeoidei</taxon>
        <taxon>Clupeidae</taxon>
        <taxon>Clupea</taxon>
    </lineage>
</organism>
<dbReference type="Proteomes" id="UP000515152">
    <property type="component" value="Chromosome 8"/>
</dbReference>
<feature type="region of interest" description="Disordered" evidence="3">
    <location>
        <begin position="734"/>
        <end position="761"/>
    </location>
</feature>
<feature type="domain" description="Fibronectin type-III" evidence="5">
    <location>
        <begin position="405"/>
        <end position="500"/>
    </location>
</feature>
<dbReference type="Pfam" id="PF13895">
    <property type="entry name" value="Ig_2"/>
    <property type="match status" value="1"/>
</dbReference>
<dbReference type="CDD" id="cd00096">
    <property type="entry name" value="Ig"/>
    <property type="match status" value="1"/>
</dbReference>
<dbReference type="OrthoDB" id="6234674at2759"/>
<dbReference type="PANTHER" id="PTHR44170">
    <property type="entry name" value="PROTEIN SIDEKICK"/>
    <property type="match status" value="1"/>
</dbReference>
<dbReference type="InterPro" id="IPR007110">
    <property type="entry name" value="Ig-like_dom"/>
</dbReference>
<feature type="domain" description="Ig-like" evidence="4">
    <location>
        <begin position="320"/>
        <end position="401"/>
    </location>
</feature>
<feature type="region of interest" description="Disordered" evidence="3">
    <location>
        <begin position="1140"/>
        <end position="1262"/>
    </location>
</feature>
<dbReference type="FunFam" id="2.60.40.10:FF:000323">
    <property type="entry name" value="Immunoglobulin superfamily member 9B"/>
    <property type="match status" value="1"/>
</dbReference>
<evidence type="ECO:0000259" key="5">
    <source>
        <dbReference type="PROSITE" id="PS50853"/>
    </source>
</evidence>
<evidence type="ECO:0000313" key="7">
    <source>
        <dbReference type="RefSeq" id="XP_042564323.1"/>
    </source>
</evidence>
<feature type="compositionally biased region" description="Low complexity" evidence="3">
    <location>
        <begin position="672"/>
        <end position="693"/>
    </location>
</feature>